<dbReference type="SUPFAM" id="SSF63380">
    <property type="entry name" value="Riboflavin synthase domain-like"/>
    <property type="match status" value="1"/>
</dbReference>
<dbReference type="InParanoid" id="C8XGJ4"/>
<sequence>MQTLDNVEATVAVEPGRPAYRPFLVRVSRVCRLSPSFRQVTFAAPELREFGDDGLDQRIKLILPEGARGLDGLGIGAGSSADAQWYGRWRALPDERRPALRTYTVRRARPRDAEVDVVLVDHESAPGTAGPAIRWLRAAVPGDQVVLVGPDARSPDRHQGIDWRPGAATRLLLAGDETAAPAIVGILESLAGRPDVSARAFVEVPDGRDRLPAEVPATARIQWLARGPRATGALLGPAVTDWLDGHARWVDAVRVAGEQPLEDVDVDRELLWDSPDPAGQGFYAWMAGEAAAVKALRRAIVTDRGVDRRQVAFMGYWRRGQAERN</sequence>
<dbReference type="AlphaFoldDB" id="C8XGJ4"/>
<dbReference type="KEGG" id="nml:Namu_1787"/>
<proteinExistence type="predicted"/>
<dbReference type="Pfam" id="PF08021">
    <property type="entry name" value="FAD_binding_9"/>
    <property type="match status" value="1"/>
</dbReference>
<dbReference type="PANTHER" id="PTHR30157:SF0">
    <property type="entry name" value="NADPH-DEPENDENT FERRIC-CHELATE REDUCTASE"/>
    <property type="match status" value="1"/>
</dbReference>
<evidence type="ECO:0000313" key="3">
    <source>
        <dbReference type="Proteomes" id="UP000002218"/>
    </source>
</evidence>
<dbReference type="InterPro" id="IPR039374">
    <property type="entry name" value="SIP_fam"/>
</dbReference>
<gene>
    <name evidence="2" type="ordered locus">Namu_1787</name>
</gene>
<keyword evidence="3" id="KW-1185">Reference proteome</keyword>
<reference evidence="2 3" key="2">
    <citation type="journal article" date="2010" name="Stand. Genomic Sci.">
        <title>Complete genome sequence of Nakamurella multipartita type strain (Y-104).</title>
        <authorList>
            <person name="Tice H."/>
            <person name="Mayilraj S."/>
            <person name="Sims D."/>
            <person name="Lapidus A."/>
            <person name="Nolan M."/>
            <person name="Lucas S."/>
            <person name="Glavina Del Rio T."/>
            <person name="Copeland A."/>
            <person name="Cheng J.F."/>
            <person name="Meincke L."/>
            <person name="Bruce D."/>
            <person name="Goodwin L."/>
            <person name="Pitluck S."/>
            <person name="Ivanova N."/>
            <person name="Mavromatis K."/>
            <person name="Ovchinnikova G."/>
            <person name="Pati A."/>
            <person name="Chen A."/>
            <person name="Palaniappan K."/>
            <person name="Land M."/>
            <person name="Hauser L."/>
            <person name="Chang Y.J."/>
            <person name="Jeffries C.D."/>
            <person name="Detter J.C."/>
            <person name="Brettin T."/>
            <person name="Rohde M."/>
            <person name="Goker M."/>
            <person name="Bristow J."/>
            <person name="Eisen J.A."/>
            <person name="Markowitz V."/>
            <person name="Hugenholtz P."/>
            <person name="Kyrpides N.C."/>
            <person name="Klenk H.P."/>
            <person name="Chen F."/>
        </authorList>
    </citation>
    <scope>NUCLEOTIDE SEQUENCE [LARGE SCALE GENOMIC DNA]</scope>
    <source>
        <strain evidence="3">ATCC 700099 / DSM 44233 / CIP 104796 / JCM 9543 / NBRC 105858 / Y-104</strain>
    </source>
</reference>
<organism evidence="2 3">
    <name type="scientific">Nakamurella multipartita (strain ATCC 700099 / DSM 44233 / CIP 104796 / JCM 9543 / NBRC 105858 / Y-104)</name>
    <name type="common">Microsphaera multipartita</name>
    <dbReference type="NCBI Taxonomy" id="479431"/>
    <lineage>
        <taxon>Bacteria</taxon>
        <taxon>Bacillati</taxon>
        <taxon>Actinomycetota</taxon>
        <taxon>Actinomycetes</taxon>
        <taxon>Nakamurellales</taxon>
        <taxon>Nakamurellaceae</taxon>
        <taxon>Nakamurella</taxon>
    </lineage>
</organism>
<name>C8XGJ4_NAKMY</name>
<dbReference type="InterPro" id="IPR017927">
    <property type="entry name" value="FAD-bd_FR_type"/>
</dbReference>
<feature type="domain" description="FAD-binding FR-type" evidence="1">
    <location>
        <begin position="20"/>
        <end position="157"/>
    </location>
</feature>
<dbReference type="Proteomes" id="UP000002218">
    <property type="component" value="Chromosome"/>
</dbReference>
<dbReference type="HOGENOM" id="CLU_040923_2_0_11"/>
<dbReference type="EMBL" id="CP001737">
    <property type="protein sequence ID" value="ACV78177.1"/>
    <property type="molecule type" value="Genomic_DNA"/>
</dbReference>
<dbReference type="InterPro" id="IPR039261">
    <property type="entry name" value="FNR_nucleotide-bd"/>
</dbReference>
<dbReference type="PROSITE" id="PS51384">
    <property type="entry name" value="FAD_FR"/>
    <property type="match status" value="1"/>
</dbReference>
<dbReference type="eggNOG" id="COG2375">
    <property type="taxonomic scope" value="Bacteria"/>
</dbReference>
<dbReference type="InterPro" id="IPR013113">
    <property type="entry name" value="SIP_FAD-bd"/>
</dbReference>
<dbReference type="OrthoDB" id="3291337at2"/>
<dbReference type="RefSeq" id="WP_015747079.1">
    <property type="nucleotide sequence ID" value="NC_013235.1"/>
</dbReference>
<protein>
    <submittedName>
        <fullName evidence="2">Siderophore-interacting protein</fullName>
    </submittedName>
</protein>
<evidence type="ECO:0000313" key="2">
    <source>
        <dbReference type="EMBL" id="ACV78177.1"/>
    </source>
</evidence>
<dbReference type="Pfam" id="PF04954">
    <property type="entry name" value="SIP"/>
    <property type="match status" value="1"/>
</dbReference>
<dbReference type="InterPro" id="IPR017938">
    <property type="entry name" value="Riboflavin_synthase-like_b-brl"/>
</dbReference>
<dbReference type="Gene3D" id="3.40.50.80">
    <property type="entry name" value="Nucleotide-binding domain of ferredoxin-NADP reductase (FNR) module"/>
    <property type="match status" value="1"/>
</dbReference>
<dbReference type="CDD" id="cd06193">
    <property type="entry name" value="siderophore_interacting"/>
    <property type="match status" value="1"/>
</dbReference>
<reference evidence="3" key="1">
    <citation type="submission" date="2009-09" db="EMBL/GenBank/DDBJ databases">
        <title>The complete genome of Nakamurella multipartita DSM 44233.</title>
        <authorList>
            <consortium name="US DOE Joint Genome Institute (JGI-PGF)"/>
            <person name="Lucas S."/>
            <person name="Copeland A."/>
            <person name="Lapidus A."/>
            <person name="Glavina del Rio T."/>
            <person name="Dalin E."/>
            <person name="Tice H."/>
            <person name="Bruce D."/>
            <person name="Goodwin L."/>
            <person name="Pitluck S."/>
            <person name="Kyrpides N."/>
            <person name="Mavromatis K."/>
            <person name="Ivanova N."/>
            <person name="Ovchinnikova G."/>
            <person name="Sims D."/>
            <person name="Meincke L."/>
            <person name="Brettin T."/>
            <person name="Detter J.C."/>
            <person name="Han C."/>
            <person name="Larimer F."/>
            <person name="Land M."/>
            <person name="Hauser L."/>
            <person name="Markowitz V."/>
            <person name="Cheng J.-F."/>
            <person name="Hugenholtz P."/>
            <person name="Woyke T."/>
            <person name="Wu D."/>
            <person name="Klenk H.-P."/>
            <person name="Eisen J.A."/>
        </authorList>
    </citation>
    <scope>NUCLEOTIDE SEQUENCE [LARGE SCALE GENOMIC DNA]</scope>
    <source>
        <strain evidence="3">ATCC 700099 / DSM 44233 / CIP 104796 / JCM 9543 / NBRC 105858 / Y-104</strain>
    </source>
</reference>
<dbReference type="Gene3D" id="2.40.30.10">
    <property type="entry name" value="Translation factors"/>
    <property type="match status" value="1"/>
</dbReference>
<dbReference type="InterPro" id="IPR007037">
    <property type="entry name" value="SIP_rossman_dom"/>
</dbReference>
<accession>C8XGJ4</accession>
<evidence type="ECO:0000259" key="1">
    <source>
        <dbReference type="PROSITE" id="PS51384"/>
    </source>
</evidence>
<dbReference type="STRING" id="479431.Namu_1787"/>
<dbReference type="PANTHER" id="PTHR30157">
    <property type="entry name" value="FERRIC REDUCTASE, NADPH-DEPENDENT"/>
    <property type="match status" value="1"/>
</dbReference>
<dbReference type="GO" id="GO:0016491">
    <property type="term" value="F:oxidoreductase activity"/>
    <property type="evidence" value="ECO:0007669"/>
    <property type="project" value="InterPro"/>
</dbReference>